<comment type="caution">
    <text evidence="3">The sequence shown here is derived from an EMBL/GenBank/DDBJ whole genome shotgun (WGS) entry which is preliminary data.</text>
</comment>
<gene>
    <name evidence="3" type="ORF">PAECIP111892_01048</name>
</gene>
<proteinExistence type="predicted"/>
<evidence type="ECO:0000256" key="1">
    <source>
        <dbReference type="SAM" id="Phobius"/>
    </source>
</evidence>
<keyword evidence="1" id="KW-0812">Transmembrane</keyword>
<evidence type="ECO:0000313" key="4">
    <source>
        <dbReference type="Proteomes" id="UP000838324"/>
    </source>
</evidence>
<keyword evidence="4" id="KW-1185">Reference proteome</keyword>
<feature type="transmembrane region" description="Helical" evidence="1">
    <location>
        <begin position="46"/>
        <end position="71"/>
    </location>
</feature>
<keyword evidence="1" id="KW-1133">Transmembrane helix</keyword>
<feature type="domain" description="DUF6199" evidence="2">
    <location>
        <begin position="12"/>
        <end position="68"/>
    </location>
</feature>
<dbReference type="EMBL" id="CAKMMG010000001">
    <property type="protein sequence ID" value="CAH1192623.1"/>
    <property type="molecule type" value="Genomic_DNA"/>
</dbReference>
<protein>
    <recommendedName>
        <fullName evidence="2">DUF6199 domain-containing protein</fullName>
    </recommendedName>
</protein>
<evidence type="ECO:0000259" key="2">
    <source>
        <dbReference type="Pfam" id="PF19701"/>
    </source>
</evidence>
<organism evidence="3 4">
    <name type="scientific">Paenibacillus auburnensis</name>
    <dbReference type="NCBI Taxonomy" id="2905649"/>
    <lineage>
        <taxon>Bacteria</taxon>
        <taxon>Bacillati</taxon>
        <taxon>Bacillota</taxon>
        <taxon>Bacilli</taxon>
        <taxon>Bacillales</taxon>
        <taxon>Paenibacillaceae</taxon>
        <taxon>Paenibacillus</taxon>
    </lineage>
</organism>
<evidence type="ECO:0000313" key="3">
    <source>
        <dbReference type="EMBL" id="CAH1192623.1"/>
    </source>
</evidence>
<accession>A0ABM9BSV6</accession>
<name>A0ABM9BSV6_9BACL</name>
<dbReference type="Pfam" id="PF19701">
    <property type="entry name" value="DUF6199"/>
    <property type="match status" value="1"/>
</dbReference>
<dbReference type="Proteomes" id="UP000838324">
    <property type="component" value="Unassembled WGS sequence"/>
</dbReference>
<keyword evidence="1" id="KW-0472">Membrane</keyword>
<sequence>MPAGIAWFMTAFLVLWTGTAVFATIKPRYFWQITQGWKAFKEPPKAYFVFSAIGTGIFAVIGLALLFLPFYHGR</sequence>
<dbReference type="InterPro" id="IPR045679">
    <property type="entry name" value="DUF6199"/>
</dbReference>
<feature type="transmembrane region" description="Helical" evidence="1">
    <location>
        <begin position="6"/>
        <end position="25"/>
    </location>
</feature>
<reference evidence="3" key="1">
    <citation type="submission" date="2022-01" db="EMBL/GenBank/DDBJ databases">
        <authorList>
            <person name="Criscuolo A."/>
        </authorList>
    </citation>
    <scope>NUCLEOTIDE SEQUENCE</scope>
    <source>
        <strain evidence="3">CIP111892</strain>
    </source>
</reference>